<evidence type="ECO:0000313" key="4">
    <source>
        <dbReference type="EMBL" id="HJC47519.1"/>
    </source>
</evidence>
<feature type="compositionally biased region" description="Low complexity" evidence="2">
    <location>
        <begin position="267"/>
        <end position="276"/>
    </location>
</feature>
<dbReference type="Proteomes" id="UP000823883">
    <property type="component" value="Unassembled WGS sequence"/>
</dbReference>
<feature type="compositionally biased region" description="Acidic residues" evidence="2">
    <location>
        <begin position="277"/>
        <end position="290"/>
    </location>
</feature>
<evidence type="ECO:0000256" key="1">
    <source>
        <dbReference type="ARBA" id="ARBA00004196"/>
    </source>
</evidence>
<evidence type="ECO:0000256" key="2">
    <source>
        <dbReference type="SAM" id="MobiDB-lite"/>
    </source>
</evidence>
<sequence>MEGRGRSRARKKPKFFSPKRLTSFLLAAAMVCTNIGSDLSTAYAAGTSSEVTFEMRGADLTAAVEEAIASENVVTPDDLNFTNGKVDEFKGYLFGEGKLYEAYPEMEGGDVEADMRVFVRVPEDADDMYAVTGDEEVIFLYINNSDETVRFRSLINYMVDGEEKVKKTESVTVRSYESVYGDEEVNVISDPVEEVPETAAPETEAPAEEVPEVPETEAPEDPTATESEMTVSMSRNEAALVAAPGEEATPSEWPEETDAEVPETEAPETSAPAEETAPAEEETAAEETSEAVENVPEETVPAEDQTATPSETPAATDSEIESAPKPSYSDLVGIGWSSTAKVYASTLNRLHALDDVEGWKVEYSITPEGSARIVDGARGVEDGEDLYFGVKNQIGYAVETVLANGEELTADTITDNEDGSQTAWYAVYGVTEEQSIDVVMAETGEHPAFDQTLVMDDGMQIIIKAEAGVLPAGVEATAERVSQEVEAAVVESASAEGKNLTSVYAYDINLWLNGQLLDSEIWGGSKRVQVTFSGDPVKEASEQASAVEVLHVETVQDTDQEAKEKAAVQEEEIKAEDVLGVETVSEVVEVPAEESVDAVSFEAEHFTVYAVAARAGAETKYVGDTWSVEARDGDKNYFWETSNSSVVKIVYSDPGRAGYIYSYNGYANLEAVGTGQATITLYNQRHNSISTFSYVVTDERVYTFHPNGANGTDYTITAEGNSLELPRLEDTGFERSGYVFVGWSTNSSGQGNNYTPQTIENVGGQTDWYAIWTPENARGNYEAEFYIRVNGTIPYEPDASIGQGGVGYAPGGCGSGNGIGMTGTVKTSIAINNNLELVADNLGETPSDEAIQAAIRVYNQNHRDDPIEQFDPETQEVVWYVIKKNDDHYHVDGVIRDIEKNYVKYDPNGGTSDVLPAQPYREGEQVDVYFETLPTRPGYTFIGWDEDPHTTTPEYTEGGLKTFTMPDHDVTLYAIWQEKDAVTLKYVAVGGGTVYPGSEKVRPDTGVPQGSTATANEGYTFDGWYGNEDCTDNLSKDNHYVPEKEGDLWTEKTYYAHFTPNTDISYTVEYETAEGEKLLPDKEVGNQTMATTVTEQAPEIAGYTVDEGTKSLKLAAEGNVITFIYT</sequence>
<dbReference type="Pfam" id="PF09479">
    <property type="entry name" value="Flg_new"/>
    <property type="match status" value="2"/>
</dbReference>
<dbReference type="Pfam" id="PF18998">
    <property type="entry name" value="Flg_new_2"/>
    <property type="match status" value="1"/>
</dbReference>
<evidence type="ECO:0000313" key="5">
    <source>
        <dbReference type="Proteomes" id="UP000823883"/>
    </source>
</evidence>
<dbReference type="InterPro" id="IPR042229">
    <property type="entry name" value="Listeria/Bacterioides_rpt_sf"/>
</dbReference>
<reference evidence="4" key="1">
    <citation type="journal article" date="2021" name="PeerJ">
        <title>Extensive microbial diversity within the chicken gut microbiome revealed by metagenomics and culture.</title>
        <authorList>
            <person name="Gilroy R."/>
            <person name="Ravi A."/>
            <person name="Getino M."/>
            <person name="Pursley I."/>
            <person name="Horton D.L."/>
            <person name="Alikhan N.F."/>
            <person name="Baker D."/>
            <person name="Gharbi K."/>
            <person name="Hall N."/>
            <person name="Watson M."/>
            <person name="Adriaenssens E.M."/>
            <person name="Foster-Nyarko E."/>
            <person name="Jarju S."/>
            <person name="Secka A."/>
            <person name="Antonio M."/>
            <person name="Oren A."/>
            <person name="Chaudhuri R.R."/>
            <person name="La Ragione R."/>
            <person name="Hildebrand F."/>
            <person name="Pallen M.J."/>
        </authorList>
    </citation>
    <scope>NUCLEOTIDE SEQUENCE</scope>
    <source>
        <strain evidence="4">CHK183-5548</strain>
    </source>
</reference>
<reference evidence="4" key="2">
    <citation type="submission" date="2021-04" db="EMBL/GenBank/DDBJ databases">
        <authorList>
            <person name="Gilroy R."/>
        </authorList>
    </citation>
    <scope>NUCLEOTIDE SEQUENCE</scope>
    <source>
        <strain evidence="4">CHK183-5548</strain>
    </source>
</reference>
<proteinExistence type="predicted"/>
<feature type="compositionally biased region" description="Acidic residues" evidence="2">
    <location>
        <begin position="205"/>
        <end position="220"/>
    </location>
</feature>
<feature type="compositionally biased region" description="Acidic residues" evidence="2">
    <location>
        <begin position="253"/>
        <end position="266"/>
    </location>
</feature>
<protein>
    <submittedName>
        <fullName evidence="4">InlB B-repeat-containing protein</fullName>
    </submittedName>
</protein>
<accession>A0A9D2T6K4</accession>
<name>A0A9D2T6K4_9FIRM</name>
<gene>
    <name evidence="4" type="ORF">IAA04_05655</name>
</gene>
<dbReference type="AlphaFoldDB" id="A0A9D2T6K4"/>
<comment type="subcellular location">
    <subcellularLocation>
        <location evidence="1">Cell envelope</location>
    </subcellularLocation>
</comment>
<feature type="compositionally biased region" description="Polar residues" evidence="2">
    <location>
        <begin position="305"/>
        <end position="315"/>
    </location>
</feature>
<feature type="non-terminal residue" evidence="4">
    <location>
        <position position="1126"/>
    </location>
</feature>
<comment type="caution">
    <text evidence="4">The sequence shown here is derived from an EMBL/GenBank/DDBJ whole genome shotgun (WGS) entry which is preliminary data.</text>
</comment>
<feature type="region of interest" description="Disordered" evidence="2">
    <location>
        <begin position="185"/>
        <end position="231"/>
    </location>
</feature>
<dbReference type="NCBIfam" id="TIGR02543">
    <property type="entry name" value="List_Bact_rpt"/>
    <property type="match status" value="3"/>
</dbReference>
<feature type="region of interest" description="Disordered" evidence="2">
    <location>
        <begin position="243"/>
        <end position="329"/>
    </location>
</feature>
<dbReference type="InterPro" id="IPR044060">
    <property type="entry name" value="Bacterial_rp_domain"/>
</dbReference>
<dbReference type="InterPro" id="IPR013378">
    <property type="entry name" value="InlB-like_B-rpt"/>
</dbReference>
<feature type="compositionally biased region" description="Acidic residues" evidence="2">
    <location>
        <begin position="185"/>
        <end position="196"/>
    </location>
</feature>
<dbReference type="EMBL" id="DWWL01000038">
    <property type="protein sequence ID" value="HJC47519.1"/>
    <property type="molecule type" value="Genomic_DNA"/>
</dbReference>
<evidence type="ECO:0000259" key="3">
    <source>
        <dbReference type="Pfam" id="PF18998"/>
    </source>
</evidence>
<feature type="domain" description="Bacterial repeat" evidence="3">
    <location>
        <begin position="983"/>
        <end position="1045"/>
    </location>
</feature>
<dbReference type="GO" id="GO:0030313">
    <property type="term" value="C:cell envelope"/>
    <property type="evidence" value="ECO:0007669"/>
    <property type="project" value="UniProtKB-SubCell"/>
</dbReference>
<organism evidence="4 5">
    <name type="scientific">Candidatus Lachnoclostridium pullistercoris</name>
    <dbReference type="NCBI Taxonomy" id="2838632"/>
    <lineage>
        <taxon>Bacteria</taxon>
        <taxon>Bacillati</taxon>
        <taxon>Bacillota</taxon>
        <taxon>Clostridia</taxon>
        <taxon>Lachnospirales</taxon>
        <taxon>Lachnospiraceae</taxon>
    </lineage>
</organism>
<dbReference type="Gene3D" id="2.60.40.4270">
    <property type="entry name" value="Listeria-Bacteroides repeat domain"/>
    <property type="match status" value="3"/>
</dbReference>